<gene>
    <name evidence="1" type="ORF">EU348_15090</name>
</gene>
<sequence length="299" mass="33820">MYDYGARMLMPDLGRWGAMDAMSEKYSAWSPYNYAINNPVMVIDPDGNDISYSGEAAQQAFKAYVATMSTSSETSGDNVFTGSNSFLDEYEIDLKTGKKKKLSNLGGNEIDFYHYINGGSQFNERTRIVDRETGIDQWMSSSKNIKGYNHRGDNVDWDLMYDEFLQGSGPEKSLLIGKNNKAVQKLIKTQIYLDAATDFAETSMNEKTSYEASFGLWGLLRENFNIQGQFMGKTNFSFYPLGNKVVIMAFDSKSVSSYSLNPFNKGEERNIPRSKGIAIPQSTTHQTYIWWTTKSNLFK</sequence>
<dbReference type="Gene3D" id="2.180.10.10">
    <property type="entry name" value="RHS repeat-associated core"/>
    <property type="match status" value="1"/>
</dbReference>
<accession>A0A411DQ02</accession>
<evidence type="ECO:0000313" key="1">
    <source>
        <dbReference type="EMBL" id="QBA22438.1"/>
    </source>
</evidence>
<proteinExistence type="predicted"/>
<dbReference type="EMBL" id="CP035532">
    <property type="protein sequence ID" value="QBA22438.1"/>
    <property type="molecule type" value="Genomic_DNA"/>
</dbReference>
<name>A0A411DQ02_CHRID</name>
<organism evidence="1">
    <name type="scientific">Chryseobacterium indologenes</name>
    <name type="common">Flavobacterium indologenes</name>
    <dbReference type="NCBI Taxonomy" id="253"/>
    <lineage>
        <taxon>Bacteria</taxon>
        <taxon>Pseudomonadati</taxon>
        <taxon>Bacteroidota</taxon>
        <taxon>Flavobacteriia</taxon>
        <taxon>Flavobacteriales</taxon>
        <taxon>Weeksellaceae</taxon>
        <taxon>Chryseobacterium group</taxon>
        <taxon>Chryseobacterium</taxon>
    </lineage>
</organism>
<dbReference type="InterPro" id="IPR022385">
    <property type="entry name" value="Rhs_assc_core"/>
</dbReference>
<protein>
    <recommendedName>
        <fullName evidence="2">RHS repeat-associated core domain-containing protein</fullName>
    </recommendedName>
</protein>
<dbReference type="NCBIfam" id="TIGR03696">
    <property type="entry name" value="Rhs_assc_core"/>
    <property type="match status" value="1"/>
</dbReference>
<reference evidence="1" key="1">
    <citation type="submission" date="2019-01" db="EMBL/GenBank/DDBJ databases">
        <title>Whole Genome Sequencing for Putative Detection of Antimicrobial Resistance and Potential Virulence Factors in Chryseobacterium indologenes isolated from Nile Tilapia in Tanzania.</title>
        <authorList>
            <person name="Mwega E."/>
            <person name="Mutoloki S."/>
            <person name="Mugimba K."/>
            <person name="Colquhoun D."/>
            <person name="Mdegela R."/>
            <person name="Evensen O."/>
            <person name="Wasteson Y."/>
        </authorList>
    </citation>
    <scope>NUCLEOTIDE SEQUENCE [LARGE SCALE GENOMIC DNA]</scope>
    <source>
        <strain evidence="1">StR 01</strain>
    </source>
</reference>
<evidence type="ECO:0008006" key="2">
    <source>
        <dbReference type="Google" id="ProtNLM"/>
    </source>
</evidence>
<dbReference type="AlphaFoldDB" id="A0A411DQ02"/>